<feature type="domain" description="PRC-barrel" evidence="2">
    <location>
        <begin position="179"/>
        <end position="234"/>
    </location>
</feature>
<dbReference type="InterPro" id="IPR027275">
    <property type="entry name" value="PRC-brl_dom"/>
</dbReference>
<feature type="region of interest" description="Disordered" evidence="1">
    <location>
        <begin position="127"/>
        <end position="153"/>
    </location>
</feature>
<sequence>MSSEMRLKKLRGSGGYVMANVTDDQQRKANLGGPDLFLAPIGRLEADKITKYSCNTCEKEYEGSPKIEFENSKEEVAENLFLAERGQYICATCGSTIAEYREFEKGDEGSDIGKAKPAEGYENVAQPEQQMQTQQGQIQMEPGQHTHPMQDQVEPQVLQEQAQLAQTPKPAPKPAKLTPISGMAVFDGSGVKVGTAGEVCVDQDQKAVLSVTGAAGELVAVEWSRVKKIGEIILLGEPGAGSAGKCPGCGFSNKPDSKFCEQCGNQI</sequence>
<proteinExistence type="predicted"/>
<keyword evidence="4" id="KW-1185">Reference proteome</keyword>
<dbReference type="SUPFAM" id="SSF50346">
    <property type="entry name" value="PRC-barrel domain"/>
    <property type="match status" value="1"/>
</dbReference>
<organism evidence="3 4">
    <name type="scientific">Cenarchaeum symbiosum (strain A)</name>
    <dbReference type="NCBI Taxonomy" id="414004"/>
    <lineage>
        <taxon>Archaea</taxon>
        <taxon>Nitrososphaerota</taxon>
        <taxon>Candidatus Cenarchaeales</taxon>
        <taxon>Candidatus Cenarchaeaceae</taxon>
        <taxon>Candidatus Cenarchaeum</taxon>
    </lineage>
</organism>
<protein>
    <recommendedName>
        <fullName evidence="2">PRC-barrel domain-containing protein</fullName>
    </recommendedName>
</protein>
<dbReference type="AlphaFoldDB" id="A0RTL5"/>
<dbReference type="STRING" id="414004.CENSYa_0024"/>
<dbReference type="Proteomes" id="UP000000758">
    <property type="component" value="Chromosome"/>
</dbReference>
<dbReference type="HOGENOM" id="CLU_1154315_0_0_2"/>
<dbReference type="KEGG" id="csy:CENSYa_0024"/>
<reference evidence="3 4" key="1">
    <citation type="journal article" date="2006" name="Proc. Natl. Acad. Sci. U.S.A.">
        <title>Genomic analysis of the uncultivated marine crenarchaeote Cenarchaeum symbiosum.</title>
        <authorList>
            <person name="Hallam S.J."/>
            <person name="Konstantinidis K.T."/>
            <person name="Putnam N."/>
            <person name="Schleper C."/>
            <person name="Watanabe Y."/>
            <person name="Sugahara J."/>
            <person name="Preston C."/>
            <person name="de la Torre J."/>
            <person name="Richardson P.M."/>
            <person name="DeLong E.F."/>
        </authorList>
    </citation>
    <scope>NUCLEOTIDE SEQUENCE [LARGE SCALE GENOMIC DNA]</scope>
    <source>
        <strain evidence="4">A</strain>
    </source>
</reference>
<dbReference type="Pfam" id="PF05239">
    <property type="entry name" value="PRC"/>
    <property type="match status" value="1"/>
</dbReference>
<accession>A0RTL5</accession>
<evidence type="ECO:0000256" key="1">
    <source>
        <dbReference type="SAM" id="MobiDB-lite"/>
    </source>
</evidence>
<dbReference type="EMBL" id="DP000238">
    <property type="protein sequence ID" value="ABK76675.1"/>
    <property type="molecule type" value="Genomic_DNA"/>
</dbReference>
<dbReference type="EnsemblBacteria" id="ABK76675">
    <property type="protein sequence ID" value="ABK76675"/>
    <property type="gene ID" value="CENSYa_0024"/>
</dbReference>
<evidence type="ECO:0000313" key="3">
    <source>
        <dbReference type="EMBL" id="ABK76675.1"/>
    </source>
</evidence>
<name>A0RTL5_CENSY</name>
<dbReference type="InterPro" id="IPR011033">
    <property type="entry name" value="PRC_barrel-like_sf"/>
</dbReference>
<gene>
    <name evidence="3" type="ordered locus">CENSYa_0024</name>
</gene>
<evidence type="ECO:0000313" key="4">
    <source>
        <dbReference type="Proteomes" id="UP000000758"/>
    </source>
</evidence>
<dbReference type="PATRIC" id="fig|414004.10.peg.18"/>
<feature type="compositionally biased region" description="Low complexity" evidence="1">
    <location>
        <begin position="127"/>
        <end position="143"/>
    </location>
</feature>
<evidence type="ECO:0000259" key="2">
    <source>
        <dbReference type="Pfam" id="PF05239"/>
    </source>
</evidence>